<comment type="cofactor">
    <cofactor evidence="1">
        <name>pyridoxal 5'-phosphate</name>
        <dbReference type="ChEBI" id="CHEBI:597326"/>
    </cofactor>
</comment>
<evidence type="ECO:0000256" key="6">
    <source>
        <dbReference type="ARBA" id="ARBA00022679"/>
    </source>
</evidence>
<dbReference type="PRINTS" id="PR00035">
    <property type="entry name" value="HTHGNTR"/>
</dbReference>
<evidence type="ECO:0000256" key="9">
    <source>
        <dbReference type="ARBA" id="ARBA00023125"/>
    </source>
</evidence>
<accession>A0A7Y2EBV8</accession>
<dbReference type="InterPro" id="IPR000524">
    <property type="entry name" value="Tscrpt_reg_HTH_GntR"/>
</dbReference>
<evidence type="ECO:0000256" key="2">
    <source>
        <dbReference type="ARBA" id="ARBA00005384"/>
    </source>
</evidence>
<evidence type="ECO:0000256" key="8">
    <source>
        <dbReference type="ARBA" id="ARBA00023015"/>
    </source>
</evidence>
<evidence type="ECO:0000259" key="11">
    <source>
        <dbReference type="PROSITE" id="PS50949"/>
    </source>
</evidence>
<dbReference type="Pfam" id="PF00392">
    <property type="entry name" value="GntR"/>
    <property type="match status" value="1"/>
</dbReference>
<name>A0A7Y2EBV8_UNCEI</name>
<dbReference type="InterPro" id="IPR036388">
    <property type="entry name" value="WH-like_DNA-bd_sf"/>
</dbReference>
<dbReference type="InterPro" id="IPR036390">
    <property type="entry name" value="WH_DNA-bd_sf"/>
</dbReference>
<dbReference type="PANTHER" id="PTHR46577">
    <property type="entry name" value="HTH-TYPE TRANSCRIPTIONAL REGULATORY PROTEIN GABR"/>
    <property type="match status" value="1"/>
</dbReference>
<proteinExistence type="inferred from homology"/>
<comment type="similarity">
    <text evidence="3">Belongs to the class-I pyridoxal-phosphate-dependent aminotransferase family.</text>
</comment>
<organism evidence="12 13">
    <name type="scientific">Eiseniibacteriota bacterium</name>
    <dbReference type="NCBI Taxonomy" id="2212470"/>
    <lineage>
        <taxon>Bacteria</taxon>
        <taxon>Candidatus Eiseniibacteriota</taxon>
    </lineage>
</organism>
<dbReference type="Proteomes" id="UP000547674">
    <property type="component" value="Unassembled WGS sequence"/>
</dbReference>
<dbReference type="Gene3D" id="3.90.1150.10">
    <property type="entry name" value="Aspartate Aminotransferase, domain 1"/>
    <property type="match status" value="1"/>
</dbReference>
<dbReference type="GO" id="GO:0008483">
    <property type="term" value="F:transaminase activity"/>
    <property type="evidence" value="ECO:0007669"/>
    <property type="project" value="UniProtKB-KW"/>
</dbReference>
<evidence type="ECO:0000256" key="3">
    <source>
        <dbReference type="ARBA" id="ARBA00007441"/>
    </source>
</evidence>
<dbReference type="EMBL" id="JABDJR010000374">
    <property type="protein sequence ID" value="NNF06969.1"/>
    <property type="molecule type" value="Genomic_DNA"/>
</dbReference>
<evidence type="ECO:0000313" key="13">
    <source>
        <dbReference type="Proteomes" id="UP000547674"/>
    </source>
</evidence>
<sequence>MIRLPMTEIDRTKPGPLFLKVKEEILRQIRLGGLRPGDRLPPTRQLATELGLNRGTVSVAYEQLVDEGVLESHVGRGTYVATELTMDALGISNGASSEYKWVDHFAGIDPPPPNLYPQVNGNLIPFHRNVPDEALFPIDTFRVSLDESLSIEGERLLSYAPKAGHPKFVSFLIDYLAENRLGGVSQNEVLVVNGSQQALDLIGRAFLRPGDTVVVENPSYSGALELFRSFGARIIGVDMDEFGLRIDEAEKILARERPKFIYTMPTFQNPTGRNLASARREQLVRLAARYEVPVIEDDFDGELFYDNPPPPTLKSLPGNQGVIYIGTPSKMLFPGLRIGWIVAEDAVVEHLGRVKQIADLSSSQLLQAAFARFAQSGALSKHKDRVRRAYKERRDQLLQSLEKRMPEGCSWSRPGGGMSLLVSLPSHLRADRVLEITADQGVLFSPGSWFFVNRGHHHLRLCFGSVPVEQIDTGVKVLADAVKRELRDRRAVALGKPSSLPQV</sequence>
<dbReference type="Pfam" id="PF00155">
    <property type="entry name" value="Aminotran_1_2"/>
    <property type="match status" value="1"/>
</dbReference>
<dbReference type="InterPro" id="IPR004839">
    <property type="entry name" value="Aminotransferase_I/II_large"/>
</dbReference>
<dbReference type="InterPro" id="IPR015422">
    <property type="entry name" value="PyrdxlP-dep_Trfase_small"/>
</dbReference>
<evidence type="ECO:0000256" key="1">
    <source>
        <dbReference type="ARBA" id="ARBA00001933"/>
    </source>
</evidence>
<gene>
    <name evidence="12" type="ORF">HKN21_09430</name>
</gene>
<protein>
    <submittedName>
        <fullName evidence="12">PLP-dependent aminotransferase family protein</fullName>
    </submittedName>
</protein>
<dbReference type="GO" id="GO:0003677">
    <property type="term" value="F:DNA binding"/>
    <property type="evidence" value="ECO:0007669"/>
    <property type="project" value="UniProtKB-KW"/>
</dbReference>
<evidence type="ECO:0000256" key="10">
    <source>
        <dbReference type="ARBA" id="ARBA00023163"/>
    </source>
</evidence>
<comment type="subunit">
    <text evidence="4">Homodimer.</text>
</comment>
<dbReference type="PANTHER" id="PTHR46577:SF1">
    <property type="entry name" value="HTH-TYPE TRANSCRIPTIONAL REGULATORY PROTEIN GABR"/>
    <property type="match status" value="1"/>
</dbReference>
<dbReference type="GO" id="GO:0030170">
    <property type="term" value="F:pyridoxal phosphate binding"/>
    <property type="evidence" value="ECO:0007669"/>
    <property type="project" value="InterPro"/>
</dbReference>
<dbReference type="Gene3D" id="3.40.640.10">
    <property type="entry name" value="Type I PLP-dependent aspartate aminotransferase-like (Major domain)"/>
    <property type="match status" value="1"/>
</dbReference>
<keyword evidence="8" id="KW-0805">Transcription regulation</keyword>
<dbReference type="Gene3D" id="1.10.10.10">
    <property type="entry name" value="Winged helix-like DNA-binding domain superfamily/Winged helix DNA-binding domain"/>
    <property type="match status" value="1"/>
</dbReference>
<dbReference type="PROSITE" id="PS50949">
    <property type="entry name" value="HTH_GNTR"/>
    <property type="match status" value="1"/>
</dbReference>
<dbReference type="GO" id="GO:0003700">
    <property type="term" value="F:DNA-binding transcription factor activity"/>
    <property type="evidence" value="ECO:0007669"/>
    <property type="project" value="InterPro"/>
</dbReference>
<keyword evidence="6 12" id="KW-0808">Transferase</keyword>
<evidence type="ECO:0000256" key="5">
    <source>
        <dbReference type="ARBA" id="ARBA00022576"/>
    </source>
</evidence>
<evidence type="ECO:0000256" key="4">
    <source>
        <dbReference type="ARBA" id="ARBA00011738"/>
    </source>
</evidence>
<dbReference type="FunFam" id="3.40.640.10:FF:000053">
    <property type="entry name" value="Aminotransferase, class I"/>
    <property type="match status" value="1"/>
</dbReference>
<dbReference type="CDD" id="cd07377">
    <property type="entry name" value="WHTH_GntR"/>
    <property type="match status" value="1"/>
</dbReference>
<dbReference type="InterPro" id="IPR015421">
    <property type="entry name" value="PyrdxlP-dep_Trfase_major"/>
</dbReference>
<dbReference type="AlphaFoldDB" id="A0A7Y2EBV8"/>
<dbReference type="SUPFAM" id="SSF46785">
    <property type="entry name" value="Winged helix' DNA-binding domain"/>
    <property type="match status" value="1"/>
</dbReference>
<dbReference type="InterPro" id="IPR015424">
    <property type="entry name" value="PyrdxlP-dep_Trfase"/>
</dbReference>
<dbReference type="InterPro" id="IPR051446">
    <property type="entry name" value="HTH_trans_reg/aminotransferase"/>
</dbReference>
<comment type="caution">
    <text evidence="12">The sequence shown here is derived from an EMBL/GenBank/DDBJ whole genome shotgun (WGS) entry which is preliminary data.</text>
</comment>
<feature type="domain" description="HTH gntR-type" evidence="11">
    <location>
        <begin position="15"/>
        <end position="83"/>
    </location>
</feature>
<dbReference type="CDD" id="cd00609">
    <property type="entry name" value="AAT_like"/>
    <property type="match status" value="1"/>
</dbReference>
<comment type="similarity">
    <text evidence="2">In the C-terminal section; belongs to the class-I pyridoxal-phosphate-dependent aminotransferase family.</text>
</comment>
<keyword evidence="10" id="KW-0804">Transcription</keyword>
<keyword evidence="7" id="KW-0663">Pyridoxal phosphate</keyword>
<dbReference type="SUPFAM" id="SSF53383">
    <property type="entry name" value="PLP-dependent transferases"/>
    <property type="match status" value="1"/>
</dbReference>
<evidence type="ECO:0000313" key="12">
    <source>
        <dbReference type="EMBL" id="NNF06969.1"/>
    </source>
</evidence>
<evidence type="ECO:0000256" key="7">
    <source>
        <dbReference type="ARBA" id="ARBA00022898"/>
    </source>
</evidence>
<keyword evidence="9" id="KW-0238">DNA-binding</keyword>
<dbReference type="SMART" id="SM00345">
    <property type="entry name" value="HTH_GNTR"/>
    <property type="match status" value="1"/>
</dbReference>
<reference evidence="12 13" key="1">
    <citation type="submission" date="2020-03" db="EMBL/GenBank/DDBJ databases">
        <title>Metabolic flexibility allows generalist bacteria to become dominant in a frequently disturbed ecosystem.</title>
        <authorList>
            <person name="Chen Y.-J."/>
            <person name="Leung P.M."/>
            <person name="Bay S.K."/>
            <person name="Hugenholtz P."/>
            <person name="Kessler A.J."/>
            <person name="Shelley G."/>
            <person name="Waite D.W."/>
            <person name="Cook P.L."/>
            <person name="Greening C."/>
        </authorList>
    </citation>
    <scope>NUCLEOTIDE SEQUENCE [LARGE SCALE GENOMIC DNA]</scope>
    <source>
        <strain evidence="12">SS_bin_28</strain>
    </source>
</reference>
<keyword evidence="5 12" id="KW-0032">Aminotransferase</keyword>